<feature type="compositionally biased region" description="Low complexity" evidence="3">
    <location>
        <begin position="1"/>
        <end position="13"/>
    </location>
</feature>
<comment type="similarity">
    <text evidence="2">Belongs to the TULIP P47 family.</text>
</comment>
<feature type="region of interest" description="Disordered" evidence="3">
    <location>
        <begin position="1"/>
        <end position="23"/>
    </location>
</feature>
<evidence type="ECO:0000313" key="5">
    <source>
        <dbReference type="EMBL" id="MEJ8847856.1"/>
    </source>
</evidence>
<protein>
    <submittedName>
        <fullName evidence="5">TULIP family P47-like protein</fullName>
    </submittedName>
</protein>
<gene>
    <name evidence="5" type="ORF">WKW82_14440</name>
</gene>
<feature type="region of interest" description="Disordered" evidence="3">
    <location>
        <begin position="126"/>
        <end position="145"/>
    </location>
</feature>
<evidence type="ECO:0000256" key="1">
    <source>
        <dbReference type="ARBA" id="ARBA00023026"/>
    </source>
</evidence>
<sequence length="580" mass="60256">MTTTTTPTQCAANPTPPAAGRASTNNWDTAFALNFANANKAIKAQKSSPPSFTGTKPGGGFSGPAINVAGTFGDWQLSGGSGSLAELTLPISGTATAQQTPPVALPFNGSAVIQISLQYLPQPGASVPTSNATGGTTNALKPNLTTTDPVTQPIVSIISLTLNPEAADAKDAVSDVLEAWLLANLGSFNHTFAAIDLGAVADKDQFQWLNPTTVGYGINNPVGAKPDDYIFGVLAMTEGRTGVNLGHDISPNIIPTGCNAGFLISQERFLNKIMLPGIEKLFLNANNSDFNVTADGSTITNLNKVTFHDFTSASKSGETVNITGANLDVGKFTLIANVTTISINFTDLNFPWNGGDYTVHMDYTGESELYMDSGKHFQACTVGKPSLAVTVTQSSASKWTDLIVGIVEGIAFAVVGAAIGGALGPVAEGAGEAIEEGGSAAADAVEDTGDALEFSGDLPADDDITNLDQENADADSDASEEVENADNESYKSKFEGFFRRNWRKILGMAIGGAVGAAVGKLPDILEAYSENDLANMPTLDEFVDYSVAPVGWPGQTGYTLENLALNESLQMGLNVQIASS</sequence>
<keyword evidence="6" id="KW-1185">Reference proteome</keyword>
<name>A0ABU8WK00_9BURK</name>
<accession>A0ABU8WK00</accession>
<evidence type="ECO:0000256" key="3">
    <source>
        <dbReference type="SAM" id="MobiDB-lite"/>
    </source>
</evidence>
<dbReference type="Proteomes" id="UP001385892">
    <property type="component" value="Unassembled WGS sequence"/>
</dbReference>
<dbReference type="Pfam" id="PF06597">
    <property type="entry name" value="Clostridium_P47"/>
    <property type="match status" value="1"/>
</dbReference>
<feature type="compositionally biased region" description="Polar residues" evidence="3">
    <location>
        <begin position="127"/>
        <end position="145"/>
    </location>
</feature>
<feature type="domain" description="Protein OrfX2/OrfX3/P47" evidence="4">
    <location>
        <begin position="24"/>
        <end position="422"/>
    </location>
</feature>
<evidence type="ECO:0000256" key="2">
    <source>
        <dbReference type="ARBA" id="ARBA00035010"/>
    </source>
</evidence>
<comment type="caution">
    <text evidence="5">The sequence shown here is derived from an EMBL/GenBank/DDBJ whole genome shotgun (WGS) entry which is preliminary data.</text>
</comment>
<reference evidence="5 6" key="1">
    <citation type="submission" date="2024-03" db="EMBL/GenBank/DDBJ databases">
        <title>Novel species of the genus Variovorax.</title>
        <authorList>
            <person name="Liu Q."/>
            <person name="Xin Y.-H."/>
        </authorList>
    </citation>
    <scope>NUCLEOTIDE SEQUENCE [LARGE SCALE GENOMIC DNA]</scope>
    <source>
        <strain evidence="5 6">KACC 18900</strain>
    </source>
</reference>
<dbReference type="InterPro" id="IPR010567">
    <property type="entry name" value="OrfX2/OrfX3/P47"/>
</dbReference>
<proteinExistence type="inferred from homology"/>
<dbReference type="RefSeq" id="WP_340342992.1">
    <property type="nucleotide sequence ID" value="NZ_JBBKZT010000006.1"/>
</dbReference>
<evidence type="ECO:0000313" key="6">
    <source>
        <dbReference type="Proteomes" id="UP001385892"/>
    </source>
</evidence>
<evidence type="ECO:0000259" key="4">
    <source>
        <dbReference type="Pfam" id="PF06597"/>
    </source>
</evidence>
<keyword evidence="1" id="KW-0843">Virulence</keyword>
<organism evidence="5 6">
    <name type="scientific">Variovorax rhizosphaerae</name>
    <dbReference type="NCBI Taxonomy" id="1836200"/>
    <lineage>
        <taxon>Bacteria</taxon>
        <taxon>Pseudomonadati</taxon>
        <taxon>Pseudomonadota</taxon>
        <taxon>Betaproteobacteria</taxon>
        <taxon>Burkholderiales</taxon>
        <taxon>Comamonadaceae</taxon>
        <taxon>Variovorax</taxon>
    </lineage>
</organism>
<dbReference type="EMBL" id="JBBKZT010000006">
    <property type="protein sequence ID" value="MEJ8847856.1"/>
    <property type="molecule type" value="Genomic_DNA"/>
</dbReference>